<keyword evidence="3" id="KW-1185">Reference proteome</keyword>
<accession>A0A9D4BYB6</accession>
<name>A0A9D4BYB6_DREPO</name>
<reference evidence="2" key="2">
    <citation type="submission" date="2020-11" db="EMBL/GenBank/DDBJ databases">
        <authorList>
            <person name="McCartney M.A."/>
            <person name="Auch B."/>
            <person name="Kono T."/>
            <person name="Mallez S."/>
            <person name="Becker A."/>
            <person name="Gohl D.M."/>
            <person name="Silverstein K.A.T."/>
            <person name="Koren S."/>
            <person name="Bechman K.B."/>
            <person name="Herman A."/>
            <person name="Abrahante J.E."/>
            <person name="Garbe J."/>
        </authorList>
    </citation>
    <scope>NUCLEOTIDE SEQUENCE</scope>
    <source>
        <strain evidence="2">Duluth1</strain>
        <tissue evidence="2">Whole animal</tissue>
    </source>
</reference>
<organism evidence="2 3">
    <name type="scientific">Dreissena polymorpha</name>
    <name type="common">Zebra mussel</name>
    <name type="synonym">Mytilus polymorpha</name>
    <dbReference type="NCBI Taxonomy" id="45954"/>
    <lineage>
        <taxon>Eukaryota</taxon>
        <taxon>Metazoa</taxon>
        <taxon>Spiralia</taxon>
        <taxon>Lophotrochozoa</taxon>
        <taxon>Mollusca</taxon>
        <taxon>Bivalvia</taxon>
        <taxon>Autobranchia</taxon>
        <taxon>Heteroconchia</taxon>
        <taxon>Euheterodonta</taxon>
        <taxon>Imparidentia</taxon>
        <taxon>Neoheterodontei</taxon>
        <taxon>Myida</taxon>
        <taxon>Dreissenoidea</taxon>
        <taxon>Dreissenidae</taxon>
        <taxon>Dreissena</taxon>
    </lineage>
</organism>
<feature type="compositionally biased region" description="Basic and acidic residues" evidence="1">
    <location>
        <begin position="77"/>
        <end position="108"/>
    </location>
</feature>
<feature type="compositionally biased region" description="Polar residues" evidence="1">
    <location>
        <begin position="24"/>
        <end position="48"/>
    </location>
</feature>
<comment type="caution">
    <text evidence="2">The sequence shown here is derived from an EMBL/GenBank/DDBJ whole genome shotgun (WGS) entry which is preliminary data.</text>
</comment>
<feature type="compositionally biased region" description="Polar residues" evidence="1">
    <location>
        <begin position="198"/>
        <end position="211"/>
    </location>
</feature>
<evidence type="ECO:0000313" key="2">
    <source>
        <dbReference type="EMBL" id="KAH3713206.1"/>
    </source>
</evidence>
<evidence type="ECO:0000256" key="1">
    <source>
        <dbReference type="SAM" id="MobiDB-lite"/>
    </source>
</evidence>
<reference evidence="2" key="1">
    <citation type="journal article" date="2019" name="bioRxiv">
        <title>The Genome of the Zebra Mussel, Dreissena polymorpha: A Resource for Invasive Species Research.</title>
        <authorList>
            <person name="McCartney M.A."/>
            <person name="Auch B."/>
            <person name="Kono T."/>
            <person name="Mallez S."/>
            <person name="Zhang Y."/>
            <person name="Obille A."/>
            <person name="Becker A."/>
            <person name="Abrahante J.E."/>
            <person name="Garbe J."/>
            <person name="Badalamenti J.P."/>
            <person name="Herman A."/>
            <person name="Mangelson H."/>
            <person name="Liachko I."/>
            <person name="Sullivan S."/>
            <person name="Sone E.D."/>
            <person name="Koren S."/>
            <person name="Silverstein K.A.T."/>
            <person name="Beckman K.B."/>
            <person name="Gohl D.M."/>
        </authorList>
    </citation>
    <scope>NUCLEOTIDE SEQUENCE</scope>
    <source>
        <strain evidence="2">Duluth1</strain>
        <tissue evidence="2">Whole animal</tissue>
    </source>
</reference>
<evidence type="ECO:0000313" key="3">
    <source>
        <dbReference type="Proteomes" id="UP000828390"/>
    </source>
</evidence>
<dbReference type="EMBL" id="JAIWYP010000014">
    <property type="protein sequence ID" value="KAH3713206.1"/>
    <property type="molecule type" value="Genomic_DNA"/>
</dbReference>
<feature type="compositionally biased region" description="Basic and acidic residues" evidence="1">
    <location>
        <begin position="224"/>
        <end position="237"/>
    </location>
</feature>
<protein>
    <submittedName>
        <fullName evidence="2">Uncharacterized protein</fullName>
    </submittedName>
</protein>
<feature type="region of interest" description="Disordered" evidence="1">
    <location>
        <begin position="198"/>
        <end position="247"/>
    </location>
</feature>
<dbReference type="Proteomes" id="UP000828390">
    <property type="component" value="Unassembled WGS sequence"/>
</dbReference>
<gene>
    <name evidence="2" type="ORF">DPMN_072992</name>
</gene>
<sequence>MGSGPSKEKTPLQNVPPRKPDNVSKGNKQFKTEEVTSVQNNNKTNINSKIDVVESKNNKFETVKSNTNNTIKVGNGKSEESQVRKSEPITSKDSKKSLTKKDLGKFESDSESEAEDIDAVLAATKNQYNQHVQQRTIQHNDDGHYPETYAQRLQREQYKHQPEGLLRQKTIYRNPQEWEIEENKVESFDVSRFKQANVLKNPQPMQSNTDDIFSPPDVPSNGHPPREDFSYRLEKKKSLPHYDTTEEALLAEIEKEYDL</sequence>
<feature type="compositionally biased region" description="Basic and acidic residues" evidence="1">
    <location>
        <begin position="1"/>
        <end position="10"/>
    </location>
</feature>
<feature type="region of interest" description="Disordered" evidence="1">
    <location>
        <begin position="64"/>
        <end position="114"/>
    </location>
</feature>
<dbReference type="OrthoDB" id="6154134at2759"/>
<dbReference type="AlphaFoldDB" id="A0A9D4BYB6"/>
<feature type="region of interest" description="Disordered" evidence="1">
    <location>
        <begin position="1"/>
        <end position="50"/>
    </location>
</feature>
<proteinExistence type="predicted"/>